<evidence type="ECO:0008006" key="3">
    <source>
        <dbReference type="Google" id="ProtNLM"/>
    </source>
</evidence>
<evidence type="ECO:0000313" key="1">
    <source>
        <dbReference type="EMBL" id="MET3791649.1"/>
    </source>
</evidence>
<comment type="caution">
    <text evidence="1">The sequence shown here is derived from an EMBL/GenBank/DDBJ whole genome shotgun (WGS) entry which is preliminary data.</text>
</comment>
<evidence type="ECO:0000313" key="2">
    <source>
        <dbReference type="Proteomes" id="UP001549076"/>
    </source>
</evidence>
<name>A0ABV2MXW7_9HYPH</name>
<reference evidence="1 2" key="1">
    <citation type="submission" date="2024-06" db="EMBL/GenBank/DDBJ databases">
        <title>Genomic Encyclopedia of Type Strains, Phase IV (KMG-IV): sequencing the most valuable type-strain genomes for metagenomic binning, comparative biology and taxonomic classification.</title>
        <authorList>
            <person name="Goeker M."/>
        </authorList>
    </citation>
    <scope>NUCLEOTIDE SEQUENCE [LARGE SCALE GENOMIC DNA]</scope>
    <source>
        <strain evidence="1 2">DSM 27865</strain>
    </source>
</reference>
<dbReference type="EMBL" id="JBEPML010000005">
    <property type="protein sequence ID" value="MET3791649.1"/>
    <property type="molecule type" value="Genomic_DNA"/>
</dbReference>
<dbReference type="Proteomes" id="UP001549076">
    <property type="component" value="Unassembled WGS sequence"/>
</dbReference>
<dbReference type="RefSeq" id="WP_354193974.1">
    <property type="nucleotide sequence ID" value="NZ_JBEPML010000005.1"/>
</dbReference>
<organism evidence="1 2">
    <name type="scientific">Aquamicrobium terrae</name>
    <dbReference type="NCBI Taxonomy" id="1324945"/>
    <lineage>
        <taxon>Bacteria</taxon>
        <taxon>Pseudomonadati</taxon>
        <taxon>Pseudomonadota</taxon>
        <taxon>Alphaproteobacteria</taxon>
        <taxon>Hyphomicrobiales</taxon>
        <taxon>Phyllobacteriaceae</taxon>
        <taxon>Aquamicrobium</taxon>
    </lineage>
</organism>
<keyword evidence="2" id="KW-1185">Reference proteome</keyword>
<accession>A0ABV2MXW7</accession>
<sequence length="203" mass="21394">MSTLALWDLLPDFGPAKGQAEAPAHAAPMHRPAEPDIGTLIAEAVANAEAELEARLAEAHAAQLAAVQEAAANESRAFMETLGADIGERIAARMDQLQEQVSQAIGAAAARTIGGLLSDALRERSLAALAESIGAALDDAEAIRIQVHGPAHLYEKLAVMLGDRTKNLDFSEAPGFDLTVSIDETVIETRMSEWSTALSEMLS</sequence>
<gene>
    <name evidence="1" type="ORF">ABID37_001857</name>
</gene>
<protein>
    <recommendedName>
        <fullName evidence="3">Flagellar assembly protein FliH/Type III secretion system HrpE domain-containing protein</fullName>
    </recommendedName>
</protein>
<proteinExistence type="predicted"/>